<keyword evidence="1" id="KW-1133">Transmembrane helix</keyword>
<feature type="transmembrane region" description="Helical" evidence="1">
    <location>
        <begin position="44"/>
        <end position="65"/>
    </location>
</feature>
<evidence type="ECO:0000313" key="2">
    <source>
        <dbReference type="EMBL" id="CSB66729.1"/>
    </source>
</evidence>
<dbReference type="EMBL" id="CWQY01000005">
    <property type="protein sequence ID" value="CSC28995.1"/>
    <property type="molecule type" value="Genomic_DNA"/>
</dbReference>
<dbReference type="EMBL" id="CWQJ01000003">
    <property type="protein sequence ID" value="CSB66729.1"/>
    <property type="molecule type" value="Genomic_DNA"/>
</dbReference>
<proteinExistence type="predicted"/>
<name>A0A655Y4L7_VIBCL</name>
<accession>A0A655Y4L7</accession>
<dbReference type="Proteomes" id="UP000041770">
    <property type="component" value="Unassembled WGS sequence"/>
</dbReference>
<keyword evidence="1" id="KW-0812">Transmembrane</keyword>
<organism evidence="3 4">
    <name type="scientific">Vibrio cholerae</name>
    <dbReference type="NCBI Taxonomy" id="666"/>
    <lineage>
        <taxon>Bacteria</taxon>
        <taxon>Pseudomonadati</taxon>
        <taxon>Pseudomonadota</taxon>
        <taxon>Gammaproteobacteria</taxon>
        <taxon>Vibrionales</taxon>
        <taxon>Vibrionaceae</taxon>
        <taxon>Vibrio</taxon>
    </lineage>
</organism>
<evidence type="ECO:0000313" key="3">
    <source>
        <dbReference type="EMBL" id="CSC28995.1"/>
    </source>
</evidence>
<keyword evidence="1" id="KW-0472">Membrane</keyword>
<protein>
    <submittedName>
        <fullName evidence="3">ABC-type transport system permease</fullName>
    </submittedName>
</protein>
<evidence type="ECO:0000256" key="1">
    <source>
        <dbReference type="SAM" id="Phobius"/>
    </source>
</evidence>
<dbReference type="Proteomes" id="UP000046067">
    <property type="component" value="Unassembled WGS sequence"/>
</dbReference>
<dbReference type="AlphaFoldDB" id="A0A655Y4L7"/>
<sequence length="78" mass="8264">MHTIWAEYGVMALVGGLVASVSADAVVAAVMKWGFSLTPSLHMALWFVLPALTFCTLAAVVSSLLKRLLAPVNKAFSD</sequence>
<evidence type="ECO:0000313" key="5">
    <source>
        <dbReference type="Proteomes" id="UP000046067"/>
    </source>
</evidence>
<gene>
    <name evidence="3" type="ORF">ERS013200_01040</name>
    <name evidence="2" type="ORF">ERS013201_00596</name>
</gene>
<evidence type="ECO:0000313" key="4">
    <source>
        <dbReference type="Proteomes" id="UP000041770"/>
    </source>
</evidence>
<reference evidence="4 5" key="1">
    <citation type="submission" date="2015-07" db="EMBL/GenBank/DDBJ databases">
        <authorList>
            <consortium name="Pathogen Informatics"/>
        </authorList>
    </citation>
    <scope>NUCLEOTIDE SEQUENCE [LARGE SCALE GENOMIC DNA]</scope>
    <source>
        <strain evidence="3 4">A316</strain>
        <strain evidence="2 5">A325</strain>
    </source>
</reference>